<name>A0AAX1K3K6_STRMG</name>
<evidence type="ECO:0000259" key="3">
    <source>
        <dbReference type="PROSITE" id="PS51192"/>
    </source>
</evidence>
<organism evidence="5 6">
    <name type="scientific">Streptococcus mutans</name>
    <dbReference type="NCBI Taxonomy" id="1309"/>
    <lineage>
        <taxon>Bacteria</taxon>
        <taxon>Bacillati</taxon>
        <taxon>Bacillota</taxon>
        <taxon>Bacilli</taxon>
        <taxon>Lactobacillales</taxon>
        <taxon>Streptococcaceae</taxon>
        <taxon>Streptococcus</taxon>
    </lineage>
</organism>
<gene>
    <name evidence="5" type="ORF">IGS65_002040</name>
</gene>
<dbReference type="InterPro" id="IPR002464">
    <property type="entry name" value="DNA/RNA_helicase_DEAH_CS"/>
</dbReference>
<dbReference type="Proteomes" id="UP000595884">
    <property type="component" value="Chromosome"/>
</dbReference>
<dbReference type="GO" id="GO:0004386">
    <property type="term" value="F:helicase activity"/>
    <property type="evidence" value="ECO:0007669"/>
    <property type="project" value="UniProtKB-KW"/>
</dbReference>
<protein>
    <submittedName>
        <fullName evidence="5">DNA helicase</fullName>
    </submittedName>
</protein>
<evidence type="ECO:0000256" key="1">
    <source>
        <dbReference type="ARBA" id="ARBA00022801"/>
    </source>
</evidence>
<proteinExistence type="predicted"/>
<dbReference type="SUPFAM" id="SSF52540">
    <property type="entry name" value="P-loop containing nucleoside triphosphate hydrolases"/>
    <property type="match status" value="2"/>
</dbReference>
<dbReference type="SMART" id="SM00487">
    <property type="entry name" value="DEXDc"/>
    <property type="match status" value="1"/>
</dbReference>
<evidence type="ECO:0000256" key="2">
    <source>
        <dbReference type="SAM" id="Coils"/>
    </source>
</evidence>
<dbReference type="InterPro" id="IPR025202">
    <property type="entry name" value="PLD-like_dom"/>
</dbReference>
<dbReference type="SUPFAM" id="SSF56024">
    <property type="entry name" value="Phospholipase D/nuclease"/>
    <property type="match status" value="1"/>
</dbReference>
<accession>A0AAX1K3K6</accession>
<dbReference type="InterPro" id="IPR038718">
    <property type="entry name" value="SNF2-like_sf"/>
</dbReference>
<feature type="domain" description="Helicase ATP-binding" evidence="3">
    <location>
        <begin position="282"/>
        <end position="439"/>
    </location>
</feature>
<dbReference type="EMBL" id="CP066294">
    <property type="protein sequence ID" value="QQL47643.1"/>
    <property type="molecule type" value="Genomic_DNA"/>
</dbReference>
<dbReference type="PROSITE" id="PS51194">
    <property type="entry name" value="HELICASE_CTER"/>
    <property type="match status" value="1"/>
</dbReference>
<dbReference type="InterPro" id="IPR014001">
    <property type="entry name" value="Helicase_ATP-bd"/>
</dbReference>
<evidence type="ECO:0000259" key="4">
    <source>
        <dbReference type="PROSITE" id="PS51194"/>
    </source>
</evidence>
<dbReference type="InterPro" id="IPR049730">
    <property type="entry name" value="SNF2/RAD54-like_C"/>
</dbReference>
<dbReference type="Pfam" id="PF00271">
    <property type="entry name" value="Helicase_C"/>
    <property type="match status" value="1"/>
</dbReference>
<dbReference type="InterPro" id="IPR001650">
    <property type="entry name" value="Helicase_C-like"/>
</dbReference>
<keyword evidence="1" id="KW-0378">Hydrolase</keyword>
<dbReference type="Gene3D" id="3.30.870.10">
    <property type="entry name" value="Endonuclease Chain A"/>
    <property type="match status" value="1"/>
</dbReference>
<evidence type="ECO:0000313" key="6">
    <source>
        <dbReference type="Proteomes" id="UP000595884"/>
    </source>
</evidence>
<keyword evidence="5" id="KW-0347">Helicase</keyword>
<dbReference type="CDD" id="cd18793">
    <property type="entry name" value="SF2_C_SNF"/>
    <property type="match status" value="1"/>
</dbReference>
<dbReference type="PROSITE" id="PS00690">
    <property type="entry name" value="DEAH_ATP_HELICASE"/>
    <property type="match status" value="1"/>
</dbReference>
<dbReference type="AlphaFoldDB" id="A0AAX1K3K6"/>
<dbReference type="Gene3D" id="3.40.50.300">
    <property type="entry name" value="P-loop containing nucleotide triphosphate hydrolases"/>
    <property type="match status" value="1"/>
</dbReference>
<dbReference type="GO" id="GO:0016787">
    <property type="term" value="F:hydrolase activity"/>
    <property type="evidence" value="ECO:0007669"/>
    <property type="project" value="UniProtKB-KW"/>
</dbReference>
<dbReference type="PANTHER" id="PTHR45766">
    <property type="entry name" value="DNA ANNEALING HELICASE AND ENDONUCLEASE ZRANB3 FAMILY MEMBER"/>
    <property type="match status" value="1"/>
</dbReference>
<keyword evidence="5" id="KW-0547">Nucleotide-binding</keyword>
<keyword evidence="5" id="KW-0067">ATP-binding</keyword>
<sequence length="1149" mass="133635">MASDNYIPEIGTENRIDNKLRTMRGAIGGLMEHSNKIRIASGYFRLSGIVELEEDFRRFFARSEKNKIELLISNQYDTKSTDTRVVLGIAEGLADYSTESFYLDNQFYQELVEWIKTGRIEVKIFVDEKFYKTHSKADIAFLHGKAYVFSAADEFISNSVLIGSSNFTYGGLVANRELNMITSDSFPTIRAWFDEMWFEYSEPYTDKLLNDLEFQKEHYSKPKVVYTPIEYFYWNLGKYFGKKTSEALVSRVKEIEKKLPYPSHKNGKKYFTHQFYGILHVYQALKDFDTQILADGVGLGKTLEAASIIKLYLQDLLSKNDKRRILILANDRLREQWVKELENVGVSLSQIDVTTRQKFTGLSEDEVHSYAETYALVVIDEAHEGFLRKNNKAYQNMQDMVFYARDTQSRTIRGLLLTATPWNNSREDVIRLGLLFLNIQKVPKQRQYYNYVLSNREKLLYDVKDSGNYNHNAYVEFWKDLFYQRTRTSLANDQYLSDRYPKREFPLEDNEEPFTITYSPDVSQALKEILERLIELKLPYQDTVWQYFGSDKESNVILRQRFQLLRRADSSNAAFGKSLENIKMKLEAFQKDILNLQNESLSQVKKHFYSKVNGDYAEDFINFEEGFDFSSDFDDNEADLNKSQRDRIRLIDEKLTEQTLTPLLTEMLEDAISDIQNLDEILEQWEITSKKDEKQKIILNQIKEIISGGGKVLIFSEFSDTVENYFQEMILDKTILEAGVGMIYGGSNRVNHDESTKKEVLGRFSPNSKSYELFDKKEISVLIGTDAISTGQNLQDADHIITIELPYNPMRLEQRIGRIDRPKMKGENRIFVYAFPSEEVISAELKLSERFEGKAKGATTDTQGDFKLPFFHNGSYKGVVESLSDNNNNSEKNIQNELLASVSEFEACERVRDFYEKIGDNFVKNREFQFFPYSFSYKESMLLFQTELNDINDNFIQKTAPTIWDISSRKQVNFLKAESSIREILQKNASLEIVRADNLVNNCIAEQMNIANEIVGEYNKNLKTVSELEQQPTYILGLRKILLDNMQRYKNNFIKQNVSGKEFNNIVQSLNQRGFNSEQQIFLRNLKDTEGNLSTLKIHENIWNNLKRFVEVFGNKSVYEDKFIFEQSKNKANSQHSHLNIICGVLKAD</sequence>
<keyword evidence="2" id="KW-0175">Coiled coil</keyword>
<dbReference type="Gene3D" id="3.40.50.10810">
    <property type="entry name" value="Tandem AAA-ATPase domain"/>
    <property type="match status" value="1"/>
</dbReference>
<dbReference type="RefSeq" id="WP_192072271.1">
    <property type="nucleotide sequence ID" value="NZ_CP066294.2"/>
</dbReference>
<dbReference type="PANTHER" id="PTHR45766:SF6">
    <property type="entry name" value="SWI_SNF-RELATED MATRIX-ASSOCIATED ACTIN-DEPENDENT REGULATOR OF CHROMATIN SUBFAMILY A-LIKE PROTEIN 1"/>
    <property type="match status" value="1"/>
</dbReference>
<dbReference type="Pfam" id="PF13091">
    <property type="entry name" value="PLDc_2"/>
    <property type="match status" value="1"/>
</dbReference>
<feature type="coiled-coil region" evidence="2">
    <location>
        <begin position="668"/>
        <end position="695"/>
    </location>
</feature>
<dbReference type="SMART" id="SM00490">
    <property type="entry name" value="HELICc"/>
    <property type="match status" value="1"/>
</dbReference>
<evidence type="ECO:0000313" key="5">
    <source>
        <dbReference type="EMBL" id="QQL47643.1"/>
    </source>
</evidence>
<dbReference type="PROSITE" id="PS51192">
    <property type="entry name" value="HELICASE_ATP_BIND_1"/>
    <property type="match status" value="1"/>
</dbReference>
<reference evidence="6" key="1">
    <citation type="submission" date="2020-12" db="EMBL/GenBank/DDBJ databases">
        <authorList>
            <person name="Wen Z.T."/>
        </authorList>
    </citation>
    <scope>NUCLEOTIDE SEQUENCE [LARGE SCALE GENOMIC DNA]</scope>
    <source>
        <strain evidence="6">27-3</strain>
    </source>
</reference>
<feature type="domain" description="Helicase C-terminal" evidence="4">
    <location>
        <begin position="698"/>
        <end position="867"/>
    </location>
</feature>
<dbReference type="InterPro" id="IPR027417">
    <property type="entry name" value="P-loop_NTPase"/>
</dbReference>